<protein>
    <recommendedName>
        <fullName evidence="2">Antitoxin</fullName>
    </recommendedName>
</protein>
<dbReference type="EMBL" id="PHHF01000087">
    <property type="protein sequence ID" value="PTD15800.1"/>
    <property type="molecule type" value="Genomic_DNA"/>
</dbReference>
<proteinExistence type="inferred from homology"/>
<sequence length="90" mass="10210">MAKSMEIVPSGELQKQFGRYSDEAMIRPVGVSRNGRLRFVMVPIDDYERLRRRERVAGRAEDLDEETLDAIRAVEPAPECDEAEARLSAS</sequence>
<dbReference type="InterPro" id="IPR036165">
    <property type="entry name" value="YefM-like_sf"/>
</dbReference>
<dbReference type="Gene3D" id="3.40.1620.10">
    <property type="entry name" value="YefM-like domain"/>
    <property type="match status" value="1"/>
</dbReference>
<evidence type="ECO:0000313" key="4">
    <source>
        <dbReference type="Proteomes" id="UP000241206"/>
    </source>
</evidence>
<evidence type="ECO:0000256" key="1">
    <source>
        <dbReference type="ARBA" id="ARBA00009981"/>
    </source>
</evidence>
<dbReference type="Proteomes" id="UP000241206">
    <property type="component" value="Unassembled WGS sequence"/>
</dbReference>
<comment type="function">
    <text evidence="2">Antitoxin component of a type II toxin-antitoxin (TA) system.</text>
</comment>
<keyword evidence="4" id="KW-1185">Reference proteome</keyword>
<evidence type="ECO:0000256" key="2">
    <source>
        <dbReference type="RuleBase" id="RU362080"/>
    </source>
</evidence>
<dbReference type="InterPro" id="IPR006442">
    <property type="entry name" value="Antitoxin_Phd/YefM"/>
</dbReference>
<comment type="caution">
    <text evidence="3">The sequence shown here is derived from an EMBL/GenBank/DDBJ whole genome shotgun (WGS) entry which is preliminary data.</text>
</comment>
<dbReference type="Pfam" id="PF02604">
    <property type="entry name" value="PhdYeFM_antitox"/>
    <property type="match status" value="1"/>
</dbReference>
<comment type="similarity">
    <text evidence="1 2">Belongs to the phD/YefM antitoxin family.</text>
</comment>
<organism evidence="3 4">
    <name type="scientific">Edaphosphingomonas fennica</name>
    <dbReference type="NCBI Taxonomy" id="114404"/>
    <lineage>
        <taxon>Bacteria</taxon>
        <taxon>Pseudomonadati</taxon>
        <taxon>Pseudomonadota</taxon>
        <taxon>Alphaproteobacteria</taxon>
        <taxon>Sphingomonadales</taxon>
        <taxon>Rhizorhabdaceae</taxon>
        <taxon>Edaphosphingomonas</taxon>
    </lineage>
</organism>
<dbReference type="AlphaFoldDB" id="A0A2T4HJ24"/>
<evidence type="ECO:0000313" key="3">
    <source>
        <dbReference type="EMBL" id="PTD15800.1"/>
    </source>
</evidence>
<reference evidence="3 4" key="1">
    <citation type="submission" date="2017-11" db="EMBL/GenBank/DDBJ databases">
        <title>Sphingomonas oleivorans sp. nov., isolated from oil-contaminated soil.</title>
        <authorList>
            <person name="Wang L."/>
            <person name="Chen L."/>
        </authorList>
    </citation>
    <scope>NUCLEOTIDE SEQUENCE [LARGE SCALE GENOMIC DNA]</scope>
    <source>
        <strain evidence="3 4">K101</strain>
    </source>
</reference>
<accession>A0A2T4HJ24</accession>
<gene>
    <name evidence="3" type="ORF">CV103_21945</name>
</gene>
<dbReference type="SUPFAM" id="SSF143120">
    <property type="entry name" value="YefM-like"/>
    <property type="match status" value="1"/>
</dbReference>
<name>A0A2T4HJ24_9SPHN</name>
<dbReference type="RefSeq" id="WP_007015504.1">
    <property type="nucleotide sequence ID" value="NZ_PHHF01000087.1"/>
</dbReference>